<evidence type="ECO:0000259" key="4">
    <source>
        <dbReference type="PROSITE" id="PS51379"/>
    </source>
</evidence>
<dbReference type="Pfam" id="PF00248">
    <property type="entry name" value="Aldo_ket_red"/>
    <property type="match status" value="1"/>
</dbReference>
<dbReference type="PANTHER" id="PTHR43312:SF2">
    <property type="entry name" value="OXIDOREDUCTASE"/>
    <property type="match status" value="1"/>
</dbReference>
<dbReference type="InterPro" id="IPR036812">
    <property type="entry name" value="NAD(P)_OxRdtase_dom_sf"/>
</dbReference>
<dbReference type="Proteomes" id="UP000823613">
    <property type="component" value="Unassembled WGS sequence"/>
</dbReference>
<gene>
    <name evidence="5" type="ORF">IAC58_06090</name>
</gene>
<dbReference type="AlphaFoldDB" id="A0A9D9GXN2"/>
<reference evidence="5" key="1">
    <citation type="submission" date="2020-10" db="EMBL/GenBank/DDBJ databases">
        <authorList>
            <person name="Gilroy R."/>
        </authorList>
    </citation>
    <scope>NUCLEOTIDE SEQUENCE</scope>
    <source>
        <strain evidence="5">11159</strain>
    </source>
</reference>
<dbReference type="GO" id="GO:0046872">
    <property type="term" value="F:metal ion binding"/>
    <property type="evidence" value="ECO:0007669"/>
    <property type="project" value="UniProtKB-KW"/>
</dbReference>
<keyword evidence="2" id="KW-0408">Iron</keyword>
<accession>A0A9D9GXN2</accession>
<dbReference type="Gene3D" id="3.20.20.100">
    <property type="entry name" value="NADP-dependent oxidoreductase domain"/>
    <property type="match status" value="1"/>
</dbReference>
<keyword evidence="1" id="KW-0479">Metal-binding</keyword>
<dbReference type="PANTHER" id="PTHR43312">
    <property type="entry name" value="D-THREO-ALDOSE 1-DEHYDROGENASE"/>
    <property type="match status" value="1"/>
</dbReference>
<name>A0A9D9GXN2_9BACL</name>
<evidence type="ECO:0000256" key="3">
    <source>
        <dbReference type="ARBA" id="ARBA00023014"/>
    </source>
</evidence>
<dbReference type="GO" id="GO:0051536">
    <property type="term" value="F:iron-sulfur cluster binding"/>
    <property type="evidence" value="ECO:0007669"/>
    <property type="project" value="UniProtKB-KW"/>
</dbReference>
<dbReference type="InterPro" id="IPR053135">
    <property type="entry name" value="AKR2_Oxidoreductase"/>
</dbReference>
<feature type="domain" description="4Fe-4S ferredoxin-type" evidence="4">
    <location>
        <begin position="329"/>
        <end position="357"/>
    </location>
</feature>
<proteinExistence type="predicted"/>
<dbReference type="InterPro" id="IPR017900">
    <property type="entry name" value="4Fe4S_Fe_S_CS"/>
</dbReference>
<evidence type="ECO:0000256" key="2">
    <source>
        <dbReference type="ARBA" id="ARBA00023004"/>
    </source>
</evidence>
<dbReference type="EMBL" id="JADIMY010000117">
    <property type="protein sequence ID" value="MBO8428092.1"/>
    <property type="molecule type" value="Genomic_DNA"/>
</dbReference>
<evidence type="ECO:0000313" key="6">
    <source>
        <dbReference type="Proteomes" id="UP000823613"/>
    </source>
</evidence>
<evidence type="ECO:0000256" key="1">
    <source>
        <dbReference type="ARBA" id="ARBA00022723"/>
    </source>
</evidence>
<dbReference type="SUPFAM" id="SSF46548">
    <property type="entry name" value="alpha-helical ferredoxin"/>
    <property type="match status" value="1"/>
</dbReference>
<evidence type="ECO:0000313" key="5">
    <source>
        <dbReference type="EMBL" id="MBO8428092.1"/>
    </source>
</evidence>
<comment type="caution">
    <text evidence="5">The sequence shown here is derived from an EMBL/GenBank/DDBJ whole genome shotgun (WGS) entry which is preliminary data.</text>
</comment>
<sequence>MKKLGFGLMRLPLLKGSEEIDVKQVNEMVDLFIKRGFTYFDTAYMYMNYKSECIAKECLVNRYPRDSFTIASKLPTMQLKKVEDMERIFNEQLNKVGVNYFDYYLLHNLNTNTLVTANKLDAFSFVLKKQKEGKIKHLGFSFHDKADLLEEILSKHPEFELVQLQINYLDWDSPAIQSRLCYEVARKYNKKVIVMEPVKGGNLVNLPENVDILFHKFNKEASNASWAIRFAASLEGIMVVLSGMSTLEQLNDNTSYMENFVPLNKEEKEIINRAQMLLTSNKEIGCTSCKYCVEGCPKHIPIPNYFALYNEAIKSEDNWHQRMYYNNLAKTNGKASDCIKCRKCERNCPQHLPITDLLVKVKEKLEEQK</sequence>
<dbReference type="SUPFAM" id="SSF51430">
    <property type="entry name" value="NAD(P)-linked oxidoreductase"/>
    <property type="match status" value="1"/>
</dbReference>
<dbReference type="CDD" id="cd19096">
    <property type="entry name" value="AKR_Fe-S_oxidoreductase"/>
    <property type="match status" value="1"/>
</dbReference>
<dbReference type="InterPro" id="IPR017896">
    <property type="entry name" value="4Fe4S_Fe-S-bd"/>
</dbReference>
<dbReference type="Gene3D" id="3.30.70.20">
    <property type="match status" value="1"/>
</dbReference>
<reference evidence="5" key="2">
    <citation type="journal article" date="2021" name="PeerJ">
        <title>Extensive microbial diversity within the chicken gut microbiome revealed by metagenomics and culture.</title>
        <authorList>
            <person name="Gilroy R."/>
            <person name="Ravi A."/>
            <person name="Getino M."/>
            <person name="Pursley I."/>
            <person name="Horton D.L."/>
            <person name="Alikhan N.F."/>
            <person name="Baker D."/>
            <person name="Gharbi K."/>
            <person name="Hall N."/>
            <person name="Watson M."/>
            <person name="Adriaenssens E.M."/>
            <person name="Foster-Nyarko E."/>
            <person name="Jarju S."/>
            <person name="Secka A."/>
            <person name="Antonio M."/>
            <person name="Oren A."/>
            <person name="Chaudhuri R.R."/>
            <person name="La Ragione R."/>
            <person name="Hildebrand F."/>
            <person name="Pallen M.J."/>
        </authorList>
    </citation>
    <scope>NUCLEOTIDE SEQUENCE</scope>
    <source>
        <strain evidence="5">11159</strain>
    </source>
</reference>
<dbReference type="Pfam" id="PF13187">
    <property type="entry name" value="Fer4_9"/>
    <property type="match status" value="1"/>
</dbReference>
<dbReference type="PROSITE" id="PS00198">
    <property type="entry name" value="4FE4S_FER_1"/>
    <property type="match status" value="2"/>
</dbReference>
<dbReference type="InterPro" id="IPR023210">
    <property type="entry name" value="NADP_OxRdtase_dom"/>
</dbReference>
<feature type="domain" description="4Fe-4S ferredoxin-type" evidence="4">
    <location>
        <begin position="276"/>
        <end position="306"/>
    </location>
</feature>
<organism evidence="5 6">
    <name type="scientific">Candidatus Onthovivens merdipullorum</name>
    <dbReference type="NCBI Taxonomy" id="2840889"/>
    <lineage>
        <taxon>Bacteria</taxon>
        <taxon>Bacillati</taxon>
        <taxon>Bacillota</taxon>
        <taxon>Bacilli</taxon>
        <taxon>Bacillales</taxon>
        <taxon>Candidatus Onthovivens</taxon>
    </lineage>
</organism>
<dbReference type="PROSITE" id="PS51379">
    <property type="entry name" value="4FE4S_FER_2"/>
    <property type="match status" value="2"/>
</dbReference>
<keyword evidence="3" id="KW-0411">Iron-sulfur</keyword>
<protein>
    <submittedName>
        <fullName evidence="5">Aldo/keto reductase</fullName>
    </submittedName>
</protein>